<evidence type="ECO:0000256" key="8">
    <source>
        <dbReference type="RuleBase" id="RU000454"/>
    </source>
</evidence>
<feature type="non-terminal residue" evidence="11">
    <location>
        <position position="1"/>
    </location>
</feature>
<keyword evidence="7" id="KW-1015">Disulfide bond</keyword>
<evidence type="ECO:0000313" key="11">
    <source>
        <dbReference type="EMBL" id="TVY31617.1"/>
    </source>
</evidence>
<dbReference type="PROSITE" id="PS00141">
    <property type="entry name" value="ASP_PROTEASE"/>
    <property type="match status" value="2"/>
</dbReference>
<dbReference type="GO" id="GO:0006508">
    <property type="term" value="P:proteolysis"/>
    <property type="evidence" value="ECO:0007669"/>
    <property type="project" value="UniProtKB-KW"/>
</dbReference>
<feature type="active site" evidence="6">
    <location>
        <position position="280"/>
    </location>
</feature>
<dbReference type="AlphaFoldDB" id="A0A8H8U4T3"/>
<keyword evidence="3" id="KW-0732">Signal</keyword>
<dbReference type="PRINTS" id="PR00792">
    <property type="entry name" value="PEPSIN"/>
</dbReference>
<feature type="domain" description="Peptidase A1" evidence="10">
    <location>
        <begin position="56"/>
        <end position="407"/>
    </location>
</feature>
<protein>
    <submittedName>
        <fullName evidence="11">Putative aspartic-type endopeptidase</fullName>
    </submittedName>
</protein>
<evidence type="ECO:0000256" key="4">
    <source>
        <dbReference type="ARBA" id="ARBA00022750"/>
    </source>
</evidence>
<organism evidence="11 12">
    <name type="scientific">Lachnellula occidentalis</name>
    <dbReference type="NCBI Taxonomy" id="215460"/>
    <lineage>
        <taxon>Eukaryota</taxon>
        <taxon>Fungi</taxon>
        <taxon>Dikarya</taxon>
        <taxon>Ascomycota</taxon>
        <taxon>Pezizomycotina</taxon>
        <taxon>Leotiomycetes</taxon>
        <taxon>Helotiales</taxon>
        <taxon>Lachnaceae</taxon>
        <taxon>Lachnellula</taxon>
    </lineage>
</organism>
<keyword evidence="12" id="KW-1185">Reference proteome</keyword>
<reference evidence="11 12" key="1">
    <citation type="submission" date="2018-05" db="EMBL/GenBank/DDBJ databases">
        <title>Genome sequencing and assembly of the regulated plant pathogen Lachnellula willkommii and related sister species for the development of diagnostic species identification markers.</title>
        <authorList>
            <person name="Giroux E."/>
            <person name="Bilodeau G."/>
        </authorList>
    </citation>
    <scope>NUCLEOTIDE SEQUENCE [LARGE SCALE GENOMIC DNA]</scope>
    <source>
        <strain evidence="11 12">CBS 160.35</strain>
    </source>
</reference>
<dbReference type="InterPro" id="IPR001461">
    <property type="entry name" value="Aspartic_peptidase_A1"/>
</dbReference>
<feature type="region of interest" description="Disordered" evidence="9">
    <location>
        <begin position="471"/>
        <end position="504"/>
    </location>
</feature>
<dbReference type="Pfam" id="PF00026">
    <property type="entry name" value="Asp"/>
    <property type="match status" value="1"/>
</dbReference>
<dbReference type="Proteomes" id="UP000443090">
    <property type="component" value="Unassembled WGS sequence"/>
</dbReference>
<dbReference type="Gene3D" id="2.40.70.10">
    <property type="entry name" value="Acid Proteases"/>
    <property type="match status" value="2"/>
</dbReference>
<dbReference type="OrthoDB" id="771136at2759"/>
<gene>
    <name evidence="11" type="primary">opsB_1</name>
    <name evidence="11" type="ORF">LOCC1_G008915</name>
</gene>
<evidence type="ECO:0000256" key="1">
    <source>
        <dbReference type="ARBA" id="ARBA00007447"/>
    </source>
</evidence>
<dbReference type="InterPro" id="IPR033121">
    <property type="entry name" value="PEPTIDASE_A1"/>
</dbReference>
<dbReference type="GO" id="GO:0004190">
    <property type="term" value="F:aspartic-type endopeptidase activity"/>
    <property type="evidence" value="ECO:0007669"/>
    <property type="project" value="UniProtKB-KW"/>
</dbReference>
<accession>A0A8H8U4T3</accession>
<evidence type="ECO:0000256" key="6">
    <source>
        <dbReference type="PIRSR" id="PIRSR601461-1"/>
    </source>
</evidence>
<name>A0A8H8U4T3_9HELO</name>
<dbReference type="PANTHER" id="PTHR47966:SF65">
    <property type="entry name" value="ASPARTIC-TYPE ENDOPEPTIDASE"/>
    <property type="match status" value="1"/>
</dbReference>
<sequence length="504" mass="52972">MKYSRASAALVATTLVSYVAATVTMNIARGPKLNRHSLAARGPITAVLRNSNTGSYFVEVSVGSPGQKQTMILDTGSSDVWLLSSTADLCTDPRRDGCTSTFDHSNSSTYKVDKEGGFNISYVDKSGASGDYIWDDFQIDGATIKTLEMGLANKTTIGTGIIGIGYSMNEASDSSNSAAPFLYPSIIENLFSQGLIARKAYSLYLNDLDASTGSIIFGGIDADKYHGDLFQMPVVPSHFQNGSSVYLDLGVALTSFGITGQYGNTLNLTSTGFNEVGILDSGTTETYLPTSLVAKMYKGIGAIDDSNRTGNVYIDCDIKKQSPDLTINYGFGGPSGLSIAIPIHELVFDIQDFLANPHTKLPTLPFSKPCGFGIYDGGHTGPYLLGDTFVRSAYVVYDLEANVIAMAQTNFNSSSSCVVEFQANATGMPMVSGIPTVMKLAEVGSENNGGGNETDSVTGIVATDTVGVLTGSTSVPPKTTAAATTVTMTSARSSTTSQSQKATA</sequence>
<evidence type="ECO:0000259" key="10">
    <source>
        <dbReference type="PROSITE" id="PS51767"/>
    </source>
</evidence>
<evidence type="ECO:0000313" key="12">
    <source>
        <dbReference type="Proteomes" id="UP000443090"/>
    </source>
</evidence>
<dbReference type="CDD" id="cd05474">
    <property type="entry name" value="SAP_like"/>
    <property type="match status" value="1"/>
</dbReference>
<feature type="compositionally biased region" description="Low complexity" evidence="9">
    <location>
        <begin position="472"/>
        <end position="504"/>
    </location>
</feature>
<evidence type="ECO:0000256" key="7">
    <source>
        <dbReference type="PIRSR" id="PIRSR601461-2"/>
    </source>
</evidence>
<dbReference type="SUPFAM" id="SSF50630">
    <property type="entry name" value="Acid proteases"/>
    <property type="match status" value="1"/>
</dbReference>
<comment type="caution">
    <text evidence="11">The sequence shown here is derived from an EMBL/GenBank/DDBJ whole genome shotgun (WGS) entry which is preliminary data.</text>
</comment>
<evidence type="ECO:0000256" key="9">
    <source>
        <dbReference type="SAM" id="MobiDB-lite"/>
    </source>
</evidence>
<comment type="similarity">
    <text evidence="1 8">Belongs to the peptidase A1 family.</text>
</comment>
<dbReference type="InterPro" id="IPR021109">
    <property type="entry name" value="Peptidase_aspartic_dom_sf"/>
</dbReference>
<evidence type="ECO:0000256" key="2">
    <source>
        <dbReference type="ARBA" id="ARBA00022670"/>
    </source>
</evidence>
<dbReference type="InterPro" id="IPR001969">
    <property type="entry name" value="Aspartic_peptidase_AS"/>
</dbReference>
<dbReference type="InterPro" id="IPR033876">
    <property type="entry name" value="SAP-like"/>
</dbReference>
<feature type="disulfide bond" evidence="7">
    <location>
        <begin position="316"/>
        <end position="370"/>
    </location>
</feature>
<proteinExistence type="inferred from homology"/>
<dbReference type="PROSITE" id="PS51767">
    <property type="entry name" value="PEPTIDASE_A1"/>
    <property type="match status" value="1"/>
</dbReference>
<keyword evidence="5 8" id="KW-0378">Hydrolase</keyword>
<dbReference type="PANTHER" id="PTHR47966">
    <property type="entry name" value="BETA-SITE APP-CLEAVING ENZYME, ISOFORM A-RELATED"/>
    <property type="match status" value="1"/>
</dbReference>
<feature type="active site" evidence="6">
    <location>
        <position position="74"/>
    </location>
</feature>
<keyword evidence="2 8" id="KW-0645">Protease</keyword>
<dbReference type="EMBL" id="QGMI01002124">
    <property type="protein sequence ID" value="TVY31617.1"/>
    <property type="molecule type" value="Genomic_DNA"/>
</dbReference>
<keyword evidence="4 8" id="KW-0064">Aspartyl protease</keyword>
<evidence type="ECO:0000256" key="5">
    <source>
        <dbReference type="ARBA" id="ARBA00022801"/>
    </source>
</evidence>
<evidence type="ECO:0000256" key="3">
    <source>
        <dbReference type="ARBA" id="ARBA00022729"/>
    </source>
</evidence>